<dbReference type="GO" id="GO:0005524">
    <property type="term" value="F:ATP binding"/>
    <property type="evidence" value="ECO:0007669"/>
    <property type="project" value="UniProtKB-KW"/>
</dbReference>
<dbReference type="Gene3D" id="1.10.10.10">
    <property type="entry name" value="Winged helix-like DNA-binding domain superfamily/Winged helix DNA-binding domain"/>
    <property type="match status" value="1"/>
</dbReference>
<evidence type="ECO:0000256" key="4">
    <source>
        <dbReference type="ARBA" id="ARBA00022527"/>
    </source>
</evidence>
<dbReference type="InterPro" id="IPR015285">
    <property type="entry name" value="RIO2_wHTH_N"/>
</dbReference>
<keyword evidence="9" id="KW-0067">ATP-binding</keyword>
<feature type="region of interest" description="Disordered" evidence="15">
    <location>
        <begin position="325"/>
        <end position="499"/>
    </location>
</feature>
<dbReference type="InterPro" id="IPR036390">
    <property type="entry name" value="WH_DNA-bd_sf"/>
</dbReference>
<evidence type="ECO:0000256" key="1">
    <source>
        <dbReference type="ARBA" id="ARBA00001946"/>
    </source>
</evidence>
<evidence type="ECO:0000256" key="7">
    <source>
        <dbReference type="ARBA" id="ARBA00022741"/>
    </source>
</evidence>
<keyword evidence="4" id="KW-0723">Serine/threonine-protein kinase</keyword>
<comment type="catalytic activity">
    <reaction evidence="12">
        <text>L-seryl-[protein] + ATP = O-phospho-L-seryl-[protein] + ADP + H(+)</text>
        <dbReference type="Rhea" id="RHEA:17989"/>
        <dbReference type="Rhea" id="RHEA-COMP:9863"/>
        <dbReference type="Rhea" id="RHEA-COMP:11604"/>
        <dbReference type="ChEBI" id="CHEBI:15378"/>
        <dbReference type="ChEBI" id="CHEBI:29999"/>
        <dbReference type="ChEBI" id="CHEBI:30616"/>
        <dbReference type="ChEBI" id="CHEBI:83421"/>
        <dbReference type="ChEBI" id="CHEBI:456216"/>
        <dbReference type="EC" id="2.7.11.1"/>
    </reaction>
</comment>
<feature type="compositionally biased region" description="Acidic residues" evidence="15">
    <location>
        <begin position="329"/>
        <end position="350"/>
    </location>
</feature>
<sequence length="499" mass="57084">MKLDATDLRYVTSDEFRVLTAVEMGSKNHEVVPLSLIVQISGLRNGGINKLVGSLAKRNLVSRVQNAKYDGYRLTYGGYDYLAMRALSKRDSMHSIGNQIGVGKESDIYIVADADGNEMILKLHRLGRVSFRAIKEKRDYMGKRKSASWLYMSRLAAQKEWEFMKILHQYDFPVPRPIDQARHTILMEFIDAYPLRQVSDVENPGKLYSQLMDIIVRFAQAGLIHGDYNEFNILIKRETGEPIVIDFPQMVSTSHENAEWYFNRDVECIRTFFKRRFRYESSLYPRFRKTVEETGSDNFRLDVMVEASGFGRKEMKILEDYMESVREEANDEESSGSEEEESEEEEENESDNARDETTRTTTLDEKQQSLSTEAVEASSIPLHDASSSKSLSVSVDPNTLKFDDLEISDLSDTRLSRSPPESRRDLPERPGSEDEDSEEEARHQGDIKSIVSSDISKKRAQQQRKYHSKRSVRSAGRSQGSKAKQSTKVKLGDYGGFWG</sequence>
<feature type="compositionally biased region" description="Polar residues" evidence="15">
    <location>
        <begin position="476"/>
        <end position="488"/>
    </location>
</feature>
<dbReference type="SUPFAM" id="SSF56112">
    <property type="entry name" value="Protein kinase-like (PK-like)"/>
    <property type="match status" value="1"/>
</dbReference>
<evidence type="ECO:0000256" key="5">
    <source>
        <dbReference type="ARBA" id="ARBA00022679"/>
    </source>
</evidence>
<dbReference type="GO" id="GO:0004674">
    <property type="term" value="F:protein serine/threonine kinase activity"/>
    <property type="evidence" value="ECO:0007669"/>
    <property type="project" value="UniProtKB-KW"/>
</dbReference>
<keyword evidence="8" id="KW-0418">Kinase</keyword>
<dbReference type="OrthoDB" id="10258631at2759"/>
<dbReference type="SMART" id="SM00090">
    <property type="entry name" value="RIO"/>
    <property type="match status" value="1"/>
</dbReference>
<evidence type="ECO:0000256" key="13">
    <source>
        <dbReference type="ARBA" id="ARBA00068353"/>
    </source>
</evidence>
<feature type="compositionally biased region" description="Basic residues" evidence="15">
    <location>
        <begin position="458"/>
        <end position="472"/>
    </location>
</feature>
<dbReference type="GO" id="GO:0046872">
    <property type="term" value="F:metal ion binding"/>
    <property type="evidence" value="ECO:0007669"/>
    <property type="project" value="UniProtKB-KW"/>
</dbReference>
<proteinExistence type="inferred from homology"/>
<name>A0A8H8CQT6_PSICU</name>
<evidence type="ECO:0000256" key="3">
    <source>
        <dbReference type="ARBA" id="ARBA00012513"/>
    </source>
</evidence>
<dbReference type="CDD" id="cd05144">
    <property type="entry name" value="RIO2_C"/>
    <property type="match status" value="1"/>
</dbReference>
<dbReference type="EC" id="2.7.11.1" evidence="3"/>
<dbReference type="EMBL" id="JAFIQS010000001">
    <property type="protein sequence ID" value="KAG5174290.1"/>
    <property type="molecule type" value="Genomic_DNA"/>
</dbReference>
<feature type="domain" description="RIO kinase" evidence="16">
    <location>
        <begin position="65"/>
        <end position="293"/>
    </location>
</feature>
<reference evidence="17" key="1">
    <citation type="submission" date="2021-02" db="EMBL/GenBank/DDBJ databases">
        <title>Psilocybe cubensis genome.</title>
        <authorList>
            <person name="Mckernan K.J."/>
            <person name="Crawford S."/>
            <person name="Trippe A."/>
            <person name="Kane L.T."/>
            <person name="Mclaughlin S."/>
        </authorList>
    </citation>
    <scope>NUCLEOTIDE SEQUENCE [LARGE SCALE GENOMIC DNA]</scope>
    <source>
        <strain evidence="17">MGC-MH-2018</strain>
    </source>
</reference>
<comment type="caution">
    <text evidence="17">The sequence shown here is derived from an EMBL/GenBank/DDBJ whole genome shotgun (WGS) entry which is preliminary data.</text>
</comment>
<evidence type="ECO:0000256" key="10">
    <source>
        <dbReference type="ARBA" id="ARBA00022842"/>
    </source>
</evidence>
<evidence type="ECO:0000256" key="9">
    <source>
        <dbReference type="ARBA" id="ARBA00022840"/>
    </source>
</evidence>
<dbReference type="GO" id="GO:0030490">
    <property type="term" value="P:maturation of SSU-rRNA"/>
    <property type="evidence" value="ECO:0007669"/>
    <property type="project" value="TreeGrafter"/>
</dbReference>
<dbReference type="Gene3D" id="3.30.200.20">
    <property type="entry name" value="Phosphorylase Kinase, domain 1"/>
    <property type="match status" value="1"/>
</dbReference>
<evidence type="ECO:0000256" key="15">
    <source>
        <dbReference type="SAM" id="MobiDB-lite"/>
    </source>
</evidence>
<dbReference type="InterPro" id="IPR030484">
    <property type="entry name" value="Rio2"/>
</dbReference>
<dbReference type="GO" id="GO:0005634">
    <property type="term" value="C:nucleus"/>
    <property type="evidence" value="ECO:0007669"/>
    <property type="project" value="TreeGrafter"/>
</dbReference>
<keyword evidence="10" id="KW-0460">Magnesium</keyword>
<evidence type="ECO:0000256" key="14">
    <source>
        <dbReference type="ARBA" id="ARBA00068837"/>
    </source>
</evidence>
<evidence type="ECO:0000259" key="16">
    <source>
        <dbReference type="SMART" id="SM00090"/>
    </source>
</evidence>
<dbReference type="FunFam" id="1.10.10.10:FF:000053">
    <property type="entry name" value="Serine/threonine-protein kinase RIO2"/>
    <property type="match status" value="1"/>
</dbReference>
<evidence type="ECO:0000256" key="8">
    <source>
        <dbReference type="ARBA" id="ARBA00022777"/>
    </source>
</evidence>
<evidence type="ECO:0000256" key="2">
    <source>
        <dbReference type="ARBA" id="ARBA00009196"/>
    </source>
</evidence>
<keyword evidence="6" id="KW-0479">Metal-binding</keyword>
<dbReference type="GO" id="GO:0005829">
    <property type="term" value="C:cytosol"/>
    <property type="evidence" value="ECO:0007669"/>
    <property type="project" value="TreeGrafter"/>
</dbReference>
<organism evidence="17">
    <name type="scientific">Psilocybe cubensis</name>
    <name type="common">Psychedelic mushroom</name>
    <name type="synonym">Stropharia cubensis</name>
    <dbReference type="NCBI Taxonomy" id="181762"/>
    <lineage>
        <taxon>Eukaryota</taxon>
        <taxon>Fungi</taxon>
        <taxon>Dikarya</taxon>
        <taxon>Basidiomycota</taxon>
        <taxon>Agaricomycotina</taxon>
        <taxon>Agaricomycetes</taxon>
        <taxon>Agaricomycetidae</taxon>
        <taxon>Agaricales</taxon>
        <taxon>Agaricineae</taxon>
        <taxon>Strophariaceae</taxon>
        <taxon>Psilocybe</taxon>
    </lineage>
</organism>
<dbReference type="InterPro" id="IPR011009">
    <property type="entry name" value="Kinase-like_dom_sf"/>
</dbReference>
<dbReference type="GO" id="GO:0030688">
    <property type="term" value="C:preribosome, small subunit precursor"/>
    <property type="evidence" value="ECO:0007669"/>
    <property type="project" value="TreeGrafter"/>
</dbReference>
<dbReference type="Pfam" id="PF01163">
    <property type="entry name" value="RIO1"/>
    <property type="match status" value="1"/>
</dbReference>
<comment type="catalytic activity">
    <reaction evidence="11">
        <text>L-threonyl-[protein] + ATP = O-phospho-L-threonyl-[protein] + ADP + H(+)</text>
        <dbReference type="Rhea" id="RHEA:46608"/>
        <dbReference type="Rhea" id="RHEA-COMP:11060"/>
        <dbReference type="Rhea" id="RHEA-COMP:11605"/>
        <dbReference type="ChEBI" id="CHEBI:15378"/>
        <dbReference type="ChEBI" id="CHEBI:30013"/>
        <dbReference type="ChEBI" id="CHEBI:30616"/>
        <dbReference type="ChEBI" id="CHEBI:61977"/>
        <dbReference type="ChEBI" id="CHEBI:456216"/>
        <dbReference type="EC" id="2.7.11.1"/>
    </reaction>
</comment>
<feature type="compositionally biased region" description="Basic and acidic residues" evidence="15">
    <location>
        <begin position="411"/>
        <end position="432"/>
    </location>
</feature>
<accession>A0A8H8CQT6</accession>
<dbReference type="PANTHER" id="PTHR45852:SF1">
    <property type="entry name" value="SERINE_THREONINE-PROTEIN KINASE RIO2"/>
    <property type="match status" value="1"/>
</dbReference>
<dbReference type="PANTHER" id="PTHR45852">
    <property type="entry name" value="SER/THR-PROTEIN KINASE RIO2"/>
    <property type="match status" value="1"/>
</dbReference>
<dbReference type="SUPFAM" id="SSF46785">
    <property type="entry name" value="Winged helix' DNA-binding domain"/>
    <property type="match status" value="1"/>
</dbReference>
<evidence type="ECO:0000256" key="6">
    <source>
        <dbReference type="ARBA" id="ARBA00022723"/>
    </source>
</evidence>
<dbReference type="InterPro" id="IPR018934">
    <property type="entry name" value="RIO_dom"/>
</dbReference>
<feature type="compositionally biased region" description="Basic and acidic residues" evidence="15">
    <location>
        <begin position="351"/>
        <end position="367"/>
    </location>
</feature>
<dbReference type="Gene3D" id="1.10.510.10">
    <property type="entry name" value="Transferase(Phosphotransferase) domain 1"/>
    <property type="match status" value="1"/>
</dbReference>
<gene>
    <name evidence="17" type="ORF">JR316_000948</name>
</gene>
<keyword evidence="7" id="KW-0547">Nucleotide-binding</keyword>
<evidence type="ECO:0000313" key="17">
    <source>
        <dbReference type="EMBL" id="KAG5174290.1"/>
    </source>
</evidence>
<dbReference type="AlphaFoldDB" id="A0A8H8CQT6"/>
<evidence type="ECO:0000256" key="12">
    <source>
        <dbReference type="ARBA" id="ARBA00048679"/>
    </source>
</evidence>
<dbReference type="FunFam" id="3.30.200.20:FF:000052">
    <property type="entry name" value="Serine/threonine-protein kinase RIO2"/>
    <property type="match status" value="1"/>
</dbReference>
<evidence type="ECO:0000256" key="11">
    <source>
        <dbReference type="ARBA" id="ARBA00047899"/>
    </source>
</evidence>
<comment type="similarity">
    <text evidence="2">Belongs to the protein kinase superfamily. RIO-type Ser/Thr kinase family.</text>
</comment>
<dbReference type="InterPro" id="IPR036388">
    <property type="entry name" value="WH-like_DNA-bd_sf"/>
</dbReference>
<keyword evidence="5" id="KW-0808">Transferase</keyword>
<dbReference type="InterPro" id="IPR000687">
    <property type="entry name" value="RIO_kinase"/>
</dbReference>
<protein>
    <recommendedName>
        <fullName evidence="13">Serine/threonine-protein kinase RIO2</fullName>
        <ecNumber evidence="3">2.7.11.1</ecNumber>
    </recommendedName>
    <alternativeName>
        <fullName evidence="14">Serine/threonine-protein kinase rio2</fullName>
    </alternativeName>
</protein>
<dbReference type="Pfam" id="PF09202">
    <property type="entry name" value="Rio2_N"/>
    <property type="match status" value="1"/>
</dbReference>
<comment type="cofactor">
    <cofactor evidence="1">
        <name>Mg(2+)</name>
        <dbReference type="ChEBI" id="CHEBI:18420"/>
    </cofactor>
</comment>